<name>A0AAX3WDP1_METEX</name>
<organism evidence="1 2">
    <name type="scientific">Methylorubrum extorquens</name>
    <name type="common">Methylobacterium dichloromethanicum</name>
    <name type="synonym">Methylobacterium extorquens</name>
    <dbReference type="NCBI Taxonomy" id="408"/>
    <lineage>
        <taxon>Bacteria</taxon>
        <taxon>Pseudomonadati</taxon>
        <taxon>Pseudomonadota</taxon>
        <taxon>Alphaproteobacteria</taxon>
        <taxon>Hyphomicrobiales</taxon>
        <taxon>Methylobacteriaceae</taxon>
        <taxon>Methylorubrum</taxon>
    </lineage>
</organism>
<accession>A0AAX3WDP1</accession>
<dbReference type="RefSeq" id="WP_283535209.1">
    <property type="nucleotide sequence ID" value="NZ_CP073633.1"/>
</dbReference>
<protein>
    <submittedName>
        <fullName evidence="1">Uncharacterized protein</fullName>
    </submittedName>
</protein>
<gene>
    <name evidence="1" type="ORF">KEC54_19845</name>
</gene>
<evidence type="ECO:0000313" key="1">
    <source>
        <dbReference type="EMBL" id="WHQ68606.1"/>
    </source>
</evidence>
<evidence type="ECO:0000313" key="2">
    <source>
        <dbReference type="Proteomes" id="UP001223720"/>
    </source>
</evidence>
<dbReference type="AlphaFoldDB" id="A0AAX3WDP1"/>
<proteinExistence type="predicted"/>
<sequence>MSRIDAEMTTMVQALAGNGGPPGVAVEQMVERLRRLEEEARLEGAGRETLQKLMSARRVLGDRMALGQLPAAFAPE</sequence>
<reference evidence="1" key="1">
    <citation type="journal article" date="2022" name="Biotechnol. Bioprocess Eng.">
        <title>Pan-genome Analysis Reveals Comparative Genomic Features of Central Metabolic Pathways in Methylorubrum extorquens.</title>
        <authorList>
            <person name="Lee G.M."/>
            <person name="Scott-Nevros Z.K."/>
            <person name="Lee S.-M."/>
            <person name="Kim D."/>
        </authorList>
    </citation>
    <scope>NUCLEOTIDE SEQUENCE</scope>
    <source>
        <strain evidence="1">ATCC 55366</strain>
    </source>
</reference>
<dbReference type="EMBL" id="CP073633">
    <property type="protein sequence ID" value="WHQ68606.1"/>
    <property type="molecule type" value="Genomic_DNA"/>
</dbReference>
<dbReference type="Proteomes" id="UP001223720">
    <property type="component" value="Chromosome"/>
</dbReference>